<evidence type="ECO:0000313" key="2">
    <source>
        <dbReference type="EMBL" id="GFF14082.1"/>
    </source>
</evidence>
<feature type="compositionally biased region" description="Basic and acidic residues" evidence="1">
    <location>
        <begin position="145"/>
        <end position="158"/>
    </location>
</feature>
<feature type="region of interest" description="Disordered" evidence="1">
    <location>
        <begin position="89"/>
        <end position="170"/>
    </location>
</feature>
<proteinExistence type="predicted"/>
<reference evidence="2 3" key="1">
    <citation type="submission" date="2020-01" db="EMBL/GenBank/DDBJ databases">
        <title>Aspergillus terreus IFO 6365 whole genome shotgun sequence.</title>
        <authorList>
            <person name="Kanamasa S."/>
            <person name="Takahashi H."/>
        </authorList>
    </citation>
    <scope>NUCLEOTIDE SEQUENCE [LARGE SCALE GENOMIC DNA]</scope>
    <source>
        <strain evidence="2 3">IFO 6365</strain>
    </source>
</reference>
<gene>
    <name evidence="2" type="ORF">ATEIFO6365_0003013500</name>
</gene>
<dbReference type="EMBL" id="BLJY01000003">
    <property type="protein sequence ID" value="GFF14082.1"/>
    <property type="molecule type" value="Genomic_DNA"/>
</dbReference>
<dbReference type="AlphaFoldDB" id="A0A5M3YUV9"/>
<dbReference type="OrthoDB" id="5422320at2759"/>
<feature type="compositionally biased region" description="Polar residues" evidence="1">
    <location>
        <begin position="129"/>
        <end position="138"/>
    </location>
</feature>
<protein>
    <submittedName>
        <fullName evidence="2">Uncharacterized protein</fullName>
    </submittedName>
</protein>
<feature type="compositionally biased region" description="Polar residues" evidence="1">
    <location>
        <begin position="106"/>
        <end position="116"/>
    </location>
</feature>
<organism evidence="2 3">
    <name type="scientific">Aspergillus terreus</name>
    <dbReference type="NCBI Taxonomy" id="33178"/>
    <lineage>
        <taxon>Eukaryota</taxon>
        <taxon>Fungi</taxon>
        <taxon>Dikarya</taxon>
        <taxon>Ascomycota</taxon>
        <taxon>Pezizomycotina</taxon>
        <taxon>Eurotiomycetes</taxon>
        <taxon>Eurotiomycetidae</taxon>
        <taxon>Eurotiales</taxon>
        <taxon>Aspergillaceae</taxon>
        <taxon>Aspergillus</taxon>
        <taxon>Aspergillus subgen. Circumdati</taxon>
    </lineage>
</organism>
<comment type="caution">
    <text evidence="2">The sequence shown here is derived from an EMBL/GenBank/DDBJ whole genome shotgun (WGS) entry which is preliminary data.</text>
</comment>
<feature type="compositionally biased region" description="Basic and acidic residues" evidence="1">
    <location>
        <begin position="89"/>
        <end position="102"/>
    </location>
</feature>
<evidence type="ECO:0000313" key="3">
    <source>
        <dbReference type="Proteomes" id="UP000452235"/>
    </source>
</evidence>
<dbReference type="PANTHER" id="PTHR40642">
    <property type="entry name" value="YALI0F31295P"/>
    <property type="match status" value="1"/>
</dbReference>
<dbReference type="InterPro" id="IPR024526">
    <property type="entry name" value="DUF3807"/>
</dbReference>
<dbReference type="PANTHER" id="PTHR40642:SF1">
    <property type="entry name" value="YALI0F31295P"/>
    <property type="match status" value="1"/>
</dbReference>
<accession>A0A5M3YUV9</accession>
<keyword evidence="3" id="KW-1185">Reference proteome</keyword>
<evidence type="ECO:0000256" key="1">
    <source>
        <dbReference type="SAM" id="MobiDB-lite"/>
    </source>
</evidence>
<dbReference type="Pfam" id="PF12720">
    <property type="entry name" value="DUF3807"/>
    <property type="match status" value="1"/>
</dbReference>
<dbReference type="VEuPathDB" id="FungiDB:ATEG_00130"/>
<dbReference type="Proteomes" id="UP000452235">
    <property type="component" value="Unassembled WGS sequence"/>
</dbReference>
<sequence>MSGLQVPPVTLEDLQAFHAKHFPWTQPASSLAHPNDATLVEEYVEGDDDLGFYPDGVKRTLTDEQIEIFRHSEIHSLLREKQLKEEALAEKMQECDAKKDAGPHPGNSTHSPTEQAAAQMERSSEHATSKMQSENDSAALNYEESDTRTSRARPERPPHFAGRRIISYED</sequence>
<name>A0A5M3YUV9_ASPTE</name>